<sequence length="255" mass="27791">MAVAGRDVARTETPPGPTAAALAAPAVEATGLTKRYGNRLALHDVSLRVDAGECVGIFGPNGAGKSTLLRVLSTLARPTAGQVRCCGLEMPAQASEMRRLVGAVGHQTYLYDDLTVWENLDFYARLYGLRDAGDRIRQVLDLLGLGDRADERVRALSRGLQQRLAIARAILHRPRVLLLDEPDTGLDREGRDRLAGIIGEQVRLGGAVVLTTHAVEFGCQVASRVLFLDRGRLLWERPASGDLVDELERQLRRRA</sequence>
<reference evidence="7" key="1">
    <citation type="journal article" date="2020" name="mSystems">
        <title>Genome- and Community-Level Interaction Insights into Carbon Utilization and Element Cycling Functions of Hydrothermarchaeota in Hydrothermal Sediment.</title>
        <authorList>
            <person name="Zhou Z."/>
            <person name="Liu Y."/>
            <person name="Xu W."/>
            <person name="Pan J."/>
            <person name="Luo Z.H."/>
            <person name="Li M."/>
        </authorList>
    </citation>
    <scope>NUCLEOTIDE SEQUENCE [LARGE SCALE GENOMIC DNA]</scope>
    <source>
        <strain evidence="7">SpSt-210</strain>
    </source>
</reference>
<dbReference type="InterPro" id="IPR005895">
    <property type="entry name" value="ABC_transptr_haem_export_CcmA"/>
</dbReference>
<dbReference type="SMART" id="SM00382">
    <property type="entry name" value="AAA"/>
    <property type="match status" value="1"/>
</dbReference>
<evidence type="ECO:0000256" key="2">
    <source>
        <dbReference type="ARBA" id="ARBA00022448"/>
    </source>
</evidence>
<protein>
    <submittedName>
        <fullName evidence="7">Heme ABC exporter ATP-binding protein CcmA</fullName>
    </submittedName>
</protein>
<keyword evidence="4" id="KW-0201">Cytochrome c-type biogenesis</keyword>
<dbReference type="PROSITE" id="PS50893">
    <property type="entry name" value="ABC_TRANSPORTER_2"/>
    <property type="match status" value="1"/>
</dbReference>
<dbReference type="InterPro" id="IPR003439">
    <property type="entry name" value="ABC_transporter-like_ATP-bd"/>
</dbReference>
<feature type="domain" description="ABC transporter" evidence="6">
    <location>
        <begin position="27"/>
        <end position="255"/>
    </location>
</feature>
<dbReference type="GO" id="GO:0005524">
    <property type="term" value="F:ATP binding"/>
    <property type="evidence" value="ECO:0007669"/>
    <property type="project" value="UniProtKB-KW"/>
</dbReference>
<evidence type="ECO:0000313" key="7">
    <source>
        <dbReference type="EMBL" id="HEG90652.1"/>
    </source>
</evidence>
<keyword evidence="5 7" id="KW-0067">ATP-binding</keyword>
<evidence type="ECO:0000256" key="5">
    <source>
        <dbReference type="ARBA" id="ARBA00022840"/>
    </source>
</evidence>
<evidence type="ECO:0000259" key="6">
    <source>
        <dbReference type="PROSITE" id="PS50893"/>
    </source>
</evidence>
<dbReference type="GO" id="GO:0022857">
    <property type="term" value="F:transmembrane transporter activity"/>
    <property type="evidence" value="ECO:0007669"/>
    <property type="project" value="InterPro"/>
</dbReference>
<evidence type="ECO:0000256" key="3">
    <source>
        <dbReference type="ARBA" id="ARBA00022741"/>
    </source>
</evidence>
<dbReference type="Gene3D" id="3.40.50.300">
    <property type="entry name" value="P-loop containing nucleotide triphosphate hydrolases"/>
    <property type="match status" value="1"/>
</dbReference>
<evidence type="ECO:0000256" key="1">
    <source>
        <dbReference type="ARBA" id="ARBA00005417"/>
    </source>
</evidence>
<dbReference type="Pfam" id="PF00005">
    <property type="entry name" value="ABC_tran"/>
    <property type="match status" value="1"/>
</dbReference>
<proteinExistence type="inferred from homology"/>
<keyword evidence="3" id="KW-0547">Nucleotide-binding</keyword>
<dbReference type="NCBIfam" id="TIGR01189">
    <property type="entry name" value="ccmA"/>
    <property type="match status" value="1"/>
</dbReference>
<gene>
    <name evidence="7" type="primary">ccmA</name>
    <name evidence="7" type="ORF">ENP34_04300</name>
</gene>
<comment type="caution">
    <text evidence="7">The sequence shown here is derived from an EMBL/GenBank/DDBJ whole genome shotgun (WGS) entry which is preliminary data.</text>
</comment>
<dbReference type="CDD" id="cd03230">
    <property type="entry name" value="ABC_DR_subfamily_A"/>
    <property type="match status" value="1"/>
</dbReference>
<dbReference type="SUPFAM" id="SSF52540">
    <property type="entry name" value="P-loop containing nucleoside triphosphate hydrolases"/>
    <property type="match status" value="1"/>
</dbReference>
<dbReference type="InterPro" id="IPR003593">
    <property type="entry name" value="AAA+_ATPase"/>
</dbReference>
<evidence type="ECO:0000256" key="4">
    <source>
        <dbReference type="ARBA" id="ARBA00022748"/>
    </source>
</evidence>
<keyword evidence="2" id="KW-0813">Transport</keyword>
<dbReference type="PANTHER" id="PTHR43335">
    <property type="entry name" value="ABC TRANSPORTER, ATP-BINDING PROTEIN"/>
    <property type="match status" value="1"/>
</dbReference>
<dbReference type="GO" id="GO:0016887">
    <property type="term" value="F:ATP hydrolysis activity"/>
    <property type="evidence" value="ECO:0007669"/>
    <property type="project" value="InterPro"/>
</dbReference>
<dbReference type="GO" id="GO:0017004">
    <property type="term" value="P:cytochrome complex assembly"/>
    <property type="evidence" value="ECO:0007669"/>
    <property type="project" value="UniProtKB-KW"/>
</dbReference>
<accession>A0A831T7P0</accession>
<organism evidence="7">
    <name type="scientific">Thermorudis peleae</name>
    <dbReference type="NCBI Taxonomy" id="1382356"/>
    <lineage>
        <taxon>Bacteria</taxon>
        <taxon>Pseudomonadati</taxon>
        <taxon>Thermomicrobiota</taxon>
        <taxon>Thermomicrobia</taxon>
        <taxon>Thermomicrobia incertae sedis</taxon>
        <taxon>Thermorudis</taxon>
    </lineage>
</organism>
<dbReference type="EMBL" id="DSIY01000100">
    <property type="protein sequence ID" value="HEG90652.1"/>
    <property type="molecule type" value="Genomic_DNA"/>
</dbReference>
<comment type="similarity">
    <text evidence="1">Belongs to the ABC transporter superfamily.</text>
</comment>
<dbReference type="AlphaFoldDB" id="A0A831T7P0"/>
<name>A0A831T7P0_9BACT</name>
<dbReference type="InterPro" id="IPR027417">
    <property type="entry name" value="P-loop_NTPase"/>
</dbReference>